<evidence type="ECO:0000259" key="2">
    <source>
        <dbReference type="Pfam" id="PF14257"/>
    </source>
</evidence>
<keyword evidence="4" id="KW-1185">Reference proteome</keyword>
<gene>
    <name evidence="3" type="ORF">OP10G_4679</name>
</gene>
<protein>
    <recommendedName>
        <fullName evidence="2">DUF4349 domain-containing protein</fullName>
    </recommendedName>
</protein>
<keyword evidence="1" id="KW-0812">Transmembrane</keyword>
<feature type="transmembrane region" description="Helical" evidence="1">
    <location>
        <begin position="176"/>
        <end position="197"/>
    </location>
</feature>
<dbReference type="HOGENOM" id="CLU_1292802_0_0_0"/>
<organism evidence="3 4">
    <name type="scientific">Fimbriimonas ginsengisoli Gsoil 348</name>
    <dbReference type="NCBI Taxonomy" id="661478"/>
    <lineage>
        <taxon>Bacteria</taxon>
        <taxon>Bacillati</taxon>
        <taxon>Armatimonadota</taxon>
        <taxon>Fimbriimonadia</taxon>
        <taxon>Fimbriimonadales</taxon>
        <taxon>Fimbriimonadaceae</taxon>
        <taxon>Fimbriimonas</taxon>
    </lineage>
</organism>
<dbReference type="eggNOG" id="COG3206">
    <property type="taxonomic scope" value="Bacteria"/>
</dbReference>
<dbReference type="Proteomes" id="UP000027982">
    <property type="component" value="Chromosome"/>
</dbReference>
<proteinExistence type="predicted"/>
<dbReference type="Pfam" id="PF14257">
    <property type="entry name" value="DUF4349"/>
    <property type="match status" value="1"/>
</dbReference>
<keyword evidence="1" id="KW-0472">Membrane</keyword>
<evidence type="ECO:0000313" key="3">
    <source>
        <dbReference type="EMBL" id="AIE88047.1"/>
    </source>
</evidence>
<dbReference type="AlphaFoldDB" id="A0A068NXL2"/>
<dbReference type="EMBL" id="CP007139">
    <property type="protein sequence ID" value="AIE88047.1"/>
    <property type="molecule type" value="Genomic_DNA"/>
</dbReference>
<dbReference type="KEGG" id="fgi:OP10G_4679"/>
<reference evidence="3 4" key="1">
    <citation type="journal article" date="2014" name="PLoS ONE">
        <title>The first complete genome sequence of the class fimbriimonadia in the phylum armatimonadetes.</title>
        <authorList>
            <person name="Hu Z.Y."/>
            <person name="Wang Y.Z."/>
            <person name="Im W.T."/>
            <person name="Wang S.Y."/>
            <person name="Zhao G.P."/>
            <person name="Zheng H.J."/>
            <person name="Quan Z.X."/>
        </authorList>
    </citation>
    <scope>NUCLEOTIDE SEQUENCE [LARGE SCALE GENOMIC DNA]</scope>
    <source>
        <strain evidence="3">Gsoil 348</strain>
    </source>
</reference>
<accession>A0A068NXL2</accession>
<name>A0A068NXL2_FIMGI</name>
<dbReference type="InterPro" id="IPR025645">
    <property type="entry name" value="DUF4349"/>
</dbReference>
<feature type="domain" description="DUF4349" evidence="2">
    <location>
        <begin position="2"/>
        <end position="197"/>
    </location>
</feature>
<evidence type="ECO:0000256" key="1">
    <source>
        <dbReference type="SAM" id="Phobius"/>
    </source>
</evidence>
<evidence type="ECO:0000313" key="4">
    <source>
        <dbReference type="Proteomes" id="UP000027982"/>
    </source>
</evidence>
<sequence>MDSVEKAEKTVDKLVAGMGGYVDSATSSDLASEHPSISLTLRVPVGAFDQALDRFETLGVRLSKTIGSEDVTSQIVDLEARLKTMTATEETYRGLLRQTHQLQNVIELQDKLTEVRSQIESMAAQRKALSGLASLSTVTLTLQQSAVPAQAPADPNWLAQTWGESTSRLGGLMRSAAAIGIWAVVFSPLWAPVLWLLRRSYRAAKPAVRVVPQ</sequence>
<keyword evidence="1" id="KW-1133">Transmembrane helix</keyword>